<evidence type="ECO:0000313" key="1">
    <source>
        <dbReference type="EMBL" id="MPM61800.1"/>
    </source>
</evidence>
<name>A0A645B8M5_9ZZZZ</name>
<organism evidence="1">
    <name type="scientific">bioreactor metagenome</name>
    <dbReference type="NCBI Taxonomy" id="1076179"/>
    <lineage>
        <taxon>unclassified sequences</taxon>
        <taxon>metagenomes</taxon>
        <taxon>ecological metagenomes</taxon>
    </lineage>
</organism>
<protein>
    <submittedName>
        <fullName evidence="1">Uncharacterized protein</fullName>
    </submittedName>
</protein>
<dbReference type="AlphaFoldDB" id="A0A645B8M5"/>
<reference evidence="1" key="1">
    <citation type="submission" date="2019-08" db="EMBL/GenBank/DDBJ databases">
        <authorList>
            <person name="Kucharzyk K."/>
            <person name="Murdoch R.W."/>
            <person name="Higgins S."/>
            <person name="Loffler F."/>
        </authorList>
    </citation>
    <scope>NUCLEOTIDE SEQUENCE</scope>
</reference>
<gene>
    <name evidence="1" type="ORF">SDC9_108663</name>
</gene>
<accession>A0A645B8M5</accession>
<dbReference type="EMBL" id="VSSQ01018530">
    <property type="protein sequence ID" value="MPM61800.1"/>
    <property type="molecule type" value="Genomic_DNA"/>
</dbReference>
<sequence length="87" mass="9713">MGIPLLVQYSPLSVSSAPTSTDSKKSYSAMKLQLMKKIVFFMAKKLIINIPKVQLLKRNSNATIGKNFLLQMFAPLTIILYFVSSTN</sequence>
<proteinExistence type="predicted"/>
<comment type="caution">
    <text evidence="1">The sequence shown here is derived from an EMBL/GenBank/DDBJ whole genome shotgun (WGS) entry which is preliminary data.</text>
</comment>